<evidence type="ECO:0000313" key="3">
    <source>
        <dbReference type="Proteomes" id="UP001074726"/>
    </source>
</evidence>
<evidence type="ECO:0008006" key="4">
    <source>
        <dbReference type="Google" id="ProtNLM"/>
    </source>
</evidence>
<dbReference type="NCBIfam" id="NF041635">
    <property type="entry name" value="STM3941_fam"/>
    <property type="match status" value="1"/>
</dbReference>
<name>A0ABT4C9E5_9ACTN</name>
<reference evidence="2" key="1">
    <citation type="submission" date="2022-08" db="EMBL/GenBank/DDBJ databases">
        <title>Genome sequencing of Nocardioides sp. STR2.</title>
        <authorList>
            <person name="So Y."/>
        </authorList>
    </citation>
    <scope>NUCLEOTIDE SEQUENCE</scope>
    <source>
        <strain evidence="2">STR2</strain>
    </source>
</reference>
<keyword evidence="1" id="KW-0472">Membrane</keyword>
<dbReference type="EMBL" id="JAPPUX010000001">
    <property type="protein sequence ID" value="MCY4725583.1"/>
    <property type="molecule type" value="Genomic_DNA"/>
</dbReference>
<protein>
    <recommendedName>
        <fullName evidence="4">PH domain-containing protein</fullName>
    </recommendedName>
</protein>
<keyword evidence="1" id="KW-1133">Transmembrane helix</keyword>
<feature type="transmembrane region" description="Helical" evidence="1">
    <location>
        <begin position="36"/>
        <end position="58"/>
    </location>
</feature>
<gene>
    <name evidence="2" type="ORF">NYO98_04770</name>
</gene>
<feature type="transmembrane region" description="Helical" evidence="1">
    <location>
        <begin position="12"/>
        <end position="30"/>
    </location>
</feature>
<accession>A0ABT4C9E5</accession>
<organism evidence="2 3">
    <name type="scientific">Nocardioides pini</name>
    <dbReference type="NCBI Taxonomy" id="2975053"/>
    <lineage>
        <taxon>Bacteria</taxon>
        <taxon>Bacillati</taxon>
        <taxon>Actinomycetota</taxon>
        <taxon>Actinomycetes</taxon>
        <taxon>Propionibacteriales</taxon>
        <taxon>Nocardioidaceae</taxon>
        <taxon>Nocardioides</taxon>
    </lineage>
</organism>
<sequence>MPTVIERSRAKGLASVLGCVVFVLASLAIIAQGSALTLVVGAVGVLTFGWFGIAWVVFLMRTGPGLVVDDMGFDDHSSASAVGRVSWADVLSVSERRISGTSLIIVEVREPGVCVARLGRLARVIAAVNRRTYGSPVVLSSVGLETSFASLSALMHEGVERYRLRGPRT</sequence>
<evidence type="ECO:0000256" key="1">
    <source>
        <dbReference type="SAM" id="Phobius"/>
    </source>
</evidence>
<comment type="caution">
    <text evidence="2">The sequence shown here is derived from an EMBL/GenBank/DDBJ whole genome shotgun (WGS) entry which is preliminary data.</text>
</comment>
<keyword evidence="3" id="KW-1185">Reference proteome</keyword>
<proteinExistence type="predicted"/>
<keyword evidence="1" id="KW-0812">Transmembrane</keyword>
<dbReference type="RefSeq" id="WP_268110379.1">
    <property type="nucleotide sequence ID" value="NZ_JAPPUX010000001.1"/>
</dbReference>
<evidence type="ECO:0000313" key="2">
    <source>
        <dbReference type="EMBL" id="MCY4725583.1"/>
    </source>
</evidence>
<dbReference type="InterPro" id="IPR048136">
    <property type="entry name" value="STM3941-like"/>
</dbReference>
<dbReference type="Proteomes" id="UP001074726">
    <property type="component" value="Unassembled WGS sequence"/>
</dbReference>